<keyword evidence="5" id="KW-1185">Reference proteome</keyword>
<dbReference type="SUPFAM" id="SSF111347">
    <property type="entry name" value="Rap/Ran-GAP"/>
    <property type="match status" value="1"/>
</dbReference>
<dbReference type="Pfam" id="PF02145">
    <property type="entry name" value="Rap_GAP"/>
    <property type="match status" value="1"/>
</dbReference>
<dbReference type="Proteomes" id="UP000398389">
    <property type="component" value="Unassembled WGS sequence"/>
</dbReference>
<feature type="domain" description="Rap-GAP" evidence="3">
    <location>
        <begin position="1256"/>
        <end position="1515"/>
    </location>
</feature>
<dbReference type="GO" id="GO:0005634">
    <property type="term" value="C:nucleus"/>
    <property type="evidence" value="ECO:0007669"/>
    <property type="project" value="InterPro"/>
</dbReference>
<dbReference type="GO" id="GO:0033596">
    <property type="term" value="C:TSC1-TSC2 complex"/>
    <property type="evidence" value="ECO:0007669"/>
    <property type="project" value="TreeGrafter"/>
</dbReference>
<dbReference type="FunFam" id="3.40.50.11210:FF:000007">
    <property type="entry name" value="Tuberous sclerosis 2"/>
    <property type="match status" value="1"/>
</dbReference>
<dbReference type="PROSITE" id="PS50085">
    <property type="entry name" value="RAPGAP"/>
    <property type="match status" value="1"/>
</dbReference>
<dbReference type="InterPro" id="IPR018515">
    <property type="entry name" value="Tuberin-type_domain"/>
</dbReference>
<keyword evidence="1" id="KW-0343">GTPase activation</keyword>
<evidence type="ECO:0000256" key="2">
    <source>
        <dbReference type="SAM" id="MobiDB-lite"/>
    </source>
</evidence>
<dbReference type="InterPro" id="IPR027107">
    <property type="entry name" value="Tuberin/Ral-act_asu"/>
</dbReference>
<evidence type="ECO:0000313" key="5">
    <source>
        <dbReference type="Proteomes" id="UP000398389"/>
    </source>
</evidence>
<dbReference type="OrthoDB" id="19311at2759"/>
<evidence type="ECO:0000313" key="4">
    <source>
        <dbReference type="EMBL" id="VVT48921.1"/>
    </source>
</evidence>
<accession>A0A5E8BHD1</accession>
<dbReference type="GO" id="GO:0005096">
    <property type="term" value="F:GTPase activator activity"/>
    <property type="evidence" value="ECO:0007669"/>
    <property type="project" value="UniProtKB-KW"/>
</dbReference>
<dbReference type="Pfam" id="PF03542">
    <property type="entry name" value="Tuberin"/>
    <property type="match status" value="1"/>
</dbReference>
<evidence type="ECO:0000259" key="3">
    <source>
        <dbReference type="PROSITE" id="PS50085"/>
    </source>
</evidence>
<dbReference type="Gene3D" id="3.40.50.11210">
    <property type="entry name" value="Rap/Ran-GAP"/>
    <property type="match status" value="1"/>
</dbReference>
<dbReference type="PANTHER" id="PTHR10063">
    <property type="entry name" value="TUBERIN"/>
    <property type="match status" value="1"/>
</dbReference>
<dbReference type="InterPro" id="IPR035974">
    <property type="entry name" value="Rap/Ran-GAP_sf"/>
</dbReference>
<dbReference type="GO" id="GO:0032007">
    <property type="term" value="P:negative regulation of TOR signaling"/>
    <property type="evidence" value="ECO:0007669"/>
    <property type="project" value="TreeGrafter"/>
</dbReference>
<organism evidence="4 5">
    <name type="scientific">Magnusiomyces paraingens</name>
    <dbReference type="NCBI Taxonomy" id="2606893"/>
    <lineage>
        <taxon>Eukaryota</taxon>
        <taxon>Fungi</taxon>
        <taxon>Dikarya</taxon>
        <taxon>Ascomycota</taxon>
        <taxon>Saccharomycotina</taxon>
        <taxon>Dipodascomycetes</taxon>
        <taxon>Dipodascales</taxon>
        <taxon>Dipodascaceae</taxon>
        <taxon>Magnusiomyces</taxon>
    </lineage>
</organism>
<protein>
    <recommendedName>
        <fullName evidence="3">Rap-GAP domain-containing protein</fullName>
    </recommendedName>
</protein>
<proteinExistence type="predicted"/>
<dbReference type="EMBL" id="CABVLU010000002">
    <property type="protein sequence ID" value="VVT48921.1"/>
    <property type="molecule type" value="Genomic_DNA"/>
</dbReference>
<dbReference type="InterPro" id="IPR000331">
    <property type="entry name" value="Rap/Ran_GAP_dom"/>
</dbReference>
<dbReference type="InterPro" id="IPR016024">
    <property type="entry name" value="ARM-type_fold"/>
</dbReference>
<reference evidence="4 5" key="1">
    <citation type="submission" date="2019-09" db="EMBL/GenBank/DDBJ databases">
        <authorList>
            <person name="Brejova B."/>
        </authorList>
    </citation>
    <scope>NUCLEOTIDE SEQUENCE [LARGE SCALE GENOMIC DNA]</scope>
</reference>
<dbReference type="GeneID" id="43580836"/>
<dbReference type="Pfam" id="PF11864">
    <property type="entry name" value="DUF3384"/>
    <property type="match status" value="1"/>
</dbReference>
<evidence type="ECO:0000256" key="1">
    <source>
        <dbReference type="ARBA" id="ARBA00022468"/>
    </source>
</evidence>
<feature type="region of interest" description="Disordered" evidence="2">
    <location>
        <begin position="1564"/>
        <end position="1587"/>
    </location>
</feature>
<gene>
    <name evidence="4" type="ORF">SAPINGB_P002016</name>
</gene>
<name>A0A5E8BHD1_9ASCO</name>
<dbReference type="SUPFAM" id="SSF48371">
    <property type="entry name" value="ARM repeat"/>
    <property type="match status" value="1"/>
</dbReference>
<dbReference type="PANTHER" id="PTHR10063:SF0">
    <property type="entry name" value="TUBERIN"/>
    <property type="match status" value="1"/>
</dbReference>
<sequence length="1604" mass="182150">MSRSFKTNANLHTNESNSSSVLGNVIKFARQVRNGLSQTGPQIQERPNIVGGAPDRSFHNVLEKLGPLNNAPDRITAAEEISKSITDYSVSSIQEIWESARDMLSLTNSPECRRAGLKLMIACIRQTPDDTDVRLINSSFYNDIVNSCNLQDFELQLEAMMYLTHNGTVVEDFFKSKESLPKVLDSWFRILSEETQKIREKVNTDSTKLWGASTEENFHQFVRFTIMIYQNNPFLFSTSNTIDLLDRVNKTCQSTSSEQDILVCLDLVLTIQESSYIPLKSLLGLSETLCGIIACATTINLSRERAWKIIEAIYNGPLAINMFNHFVQFVENRTVKTTMNTRQGATIALRHIVELSVQTSREFEFPLYEVLIAYRASIDAESMRQNLEVITCLFDLMSNDSLRDKVFTFEIWTSPKLSPFEIFYSVAHSRPMQRNIFPQSNYSDRQSFTDRESLLNRSESKMTRQNRAYDKFKEIFDYLADIFETNRFKGPREIIVNFLADMVDLINGRCAVLVINHFREFSCCHPFTEHWRNNIRILLNGFYFDRSWSSEIRILALDLLCDIFKIARDICDTETQHTLIENIFKVSDFEGDITVFSSLVDKFVDLAEEASPESMDIASKFLLNVFSFSTDDTSQTRRKSITSLGSSYANEKMSMTSANSVPNNNASPQFPTVSDNIRGEISTLQSQELLESYRPIVAVGFCKAFLSVFQYSSIKSRRVYYNLITICQKSLLSNDPASFLEVARLLCRIRSTTEGYIYLSTPTNMDGLSASVGRNTILNPKAEKSTMMWWYPETPSYISEFHLNKPSSTLKRHSDETFEIQRLKANEYEIDISLWFNEIIGIIENGAHWEIYSFVWAHFGPQLSNLELFRTSGSDIHRLRKIVCDQLINNKLPSVTYPKDITKFDLLISLVRTISSLIGYHDMFTKQDGEEIVKCLVSGLSSWEQTAVSCIHALVVCCHELPLPIKKYLGQIFTKFQSKISNTNTSPHILEFLLSLSRLPTLVDNFTQDEYKRVFGMAFQYIRDAYTLSQQAESANNSDPRSLSPVSSPIGGPVLAPTITNNKQLSVYLLSLAYNVVATWFLTLRITNRKYLAKFIIRNLILAAGTKKDIDPQGMAYIDLISRFTYSDLDLTIQTTISLPSLEESSNRKAKQWIYGNSIVSIDTDEQTGDTYIVIRRPTGTTMLTLKPDEKIIPSWLEEAVLKRNDKNLNIDRIADDIPIAFTPNYFFLQVMYPTDVTTSLKPLQLPNDATTSRAISSFDRTPVVDFHKIGILYIGPNQQEEKVILSNSVGSPSYRRFLESLGKLVRLKDNKKVYTGGLDTTNDIDGEYAYVWADKVTQMIFHITTLMPAPANPLDTSCSSKKRHIGNDFVNIYFDESELPFKFDIIKSQFNFINIVITPVSVNFSKHKVFTRSDETPVSPRLQPSRPRPGEEHAVKTKVYYKVRAYCKPGVPANFAACHLKIVSEESLAGFVRNLALISSKFATVWNNAGEYRSNWQYRLEQINTLRDKVINDLNKSTHNQPAQANNKGHQRGESIDNKDVEVGQSFLDQLTAGGSGFGGLGGISEGGESIDKRDSNGQFTMEAQEGDDFQLLKSLDFTSFTS</sequence>
<dbReference type="GO" id="GO:0051056">
    <property type="term" value="P:regulation of small GTPase mediated signal transduction"/>
    <property type="evidence" value="ECO:0007669"/>
    <property type="project" value="InterPro"/>
</dbReference>
<dbReference type="RefSeq" id="XP_031852627.1">
    <property type="nucleotide sequence ID" value="XM_031996736.1"/>
</dbReference>
<dbReference type="InterPro" id="IPR024584">
    <property type="entry name" value="Tuberin_N"/>
</dbReference>